<dbReference type="GO" id="GO:0031422">
    <property type="term" value="C:RecQ family helicase-topoisomerase III complex"/>
    <property type="evidence" value="ECO:0007669"/>
    <property type="project" value="UniProtKB-ARBA"/>
</dbReference>
<comment type="subcellular location">
    <subcellularLocation>
        <location evidence="1 11">Nucleus</location>
    </subcellularLocation>
</comment>
<dbReference type="InterPro" id="IPR001650">
    <property type="entry name" value="Helicase_C-like"/>
</dbReference>
<dbReference type="Gene3D" id="1.10.10.10">
    <property type="entry name" value="Winged helix-like DNA-binding domain superfamily/Winged helix DNA-binding domain"/>
    <property type="match status" value="1"/>
</dbReference>
<accession>A0A067MCE2</accession>
<dbReference type="SMART" id="SM00490">
    <property type="entry name" value="HELICc"/>
    <property type="match status" value="1"/>
</dbReference>
<evidence type="ECO:0000313" key="15">
    <source>
        <dbReference type="EMBL" id="KDQ12335.1"/>
    </source>
</evidence>
<dbReference type="InterPro" id="IPR036388">
    <property type="entry name" value="WH-like_DNA-bd_sf"/>
</dbReference>
<evidence type="ECO:0000256" key="12">
    <source>
        <dbReference type="SAM" id="MobiDB-lite"/>
    </source>
</evidence>
<dbReference type="GO" id="GO:0006260">
    <property type="term" value="P:DNA replication"/>
    <property type="evidence" value="ECO:0007669"/>
    <property type="project" value="InterPro"/>
</dbReference>
<evidence type="ECO:0000256" key="2">
    <source>
        <dbReference type="ARBA" id="ARBA00005446"/>
    </source>
</evidence>
<keyword evidence="8" id="KW-0413">Isomerase</keyword>
<evidence type="ECO:0000256" key="8">
    <source>
        <dbReference type="ARBA" id="ARBA00023235"/>
    </source>
</evidence>
<dbReference type="InterPro" id="IPR011545">
    <property type="entry name" value="DEAD/DEAH_box_helicase_dom"/>
</dbReference>
<dbReference type="SMART" id="SM00487">
    <property type="entry name" value="DEXDc"/>
    <property type="match status" value="1"/>
</dbReference>
<dbReference type="PANTHER" id="PTHR13710:SF153">
    <property type="entry name" value="RECQ-LIKE DNA HELICASE BLM"/>
    <property type="match status" value="1"/>
</dbReference>
<dbReference type="CDD" id="cd17920">
    <property type="entry name" value="DEXHc_RecQ"/>
    <property type="match status" value="1"/>
</dbReference>
<comment type="similarity">
    <text evidence="2 11">Belongs to the helicase family. RecQ subfamily.</text>
</comment>
<dbReference type="SUPFAM" id="SSF52540">
    <property type="entry name" value="P-loop containing nucleoside triphosphate hydrolases"/>
    <property type="match status" value="1"/>
</dbReference>
<dbReference type="GO" id="GO:0005737">
    <property type="term" value="C:cytoplasm"/>
    <property type="evidence" value="ECO:0007669"/>
    <property type="project" value="TreeGrafter"/>
</dbReference>
<dbReference type="Pfam" id="PF09382">
    <property type="entry name" value="RQC"/>
    <property type="match status" value="1"/>
</dbReference>
<dbReference type="GO" id="GO:0031573">
    <property type="term" value="P:mitotic intra-S DNA damage checkpoint signaling"/>
    <property type="evidence" value="ECO:0007669"/>
    <property type="project" value="UniProtKB-ARBA"/>
</dbReference>
<dbReference type="PROSITE" id="PS51194">
    <property type="entry name" value="HELICASE_CTER"/>
    <property type="match status" value="1"/>
</dbReference>
<organism evidence="15 16">
    <name type="scientific">Botryobasidium botryosum (strain FD-172 SS1)</name>
    <dbReference type="NCBI Taxonomy" id="930990"/>
    <lineage>
        <taxon>Eukaryota</taxon>
        <taxon>Fungi</taxon>
        <taxon>Dikarya</taxon>
        <taxon>Basidiomycota</taxon>
        <taxon>Agaricomycotina</taxon>
        <taxon>Agaricomycetes</taxon>
        <taxon>Cantharellales</taxon>
        <taxon>Botryobasidiaceae</taxon>
        <taxon>Botryobasidium</taxon>
    </lineage>
</organism>
<dbReference type="CDD" id="cd18794">
    <property type="entry name" value="SF2_C_RecQ"/>
    <property type="match status" value="1"/>
</dbReference>
<gene>
    <name evidence="15" type="ORF">BOTBODRAFT_112984</name>
</gene>
<dbReference type="GO" id="GO:0000729">
    <property type="term" value="P:DNA double-strand break processing"/>
    <property type="evidence" value="ECO:0007669"/>
    <property type="project" value="UniProtKB-ARBA"/>
</dbReference>
<keyword evidence="7" id="KW-0238">DNA-binding</keyword>
<evidence type="ECO:0000256" key="11">
    <source>
        <dbReference type="RuleBase" id="RU364117"/>
    </source>
</evidence>
<dbReference type="SUPFAM" id="SSF46785">
    <property type="entry name" value="Winged helix' DNA-binding domain"/>
    <property type="match status" value="1"/>
</dbReference>
<evidence type="ECO:0000313" key="16">
    <source>
        <dbReference type="Proteomes" id="UP000027195"/>
    </source>
</evidence>
<dbReference type="GO" id="GO:0003677">
    <property type="term" value="F:DNA binding"/>
    <property type="evidence" value="ECO:0007669"/>
    <property type="project" value="UniProtKB-KW"/>
</dbReference>
<keyword evidence="4 11" id="KW-0378">Hydrolase</keyword>
<dbReference type="Gene3D" id="3.40.50.300">
    <property type="entry name" value="P-loop containing nucleotide triphosphate hydrolases"/>
    <property type="match status" value="2"/>
</dbReference>
<dbReference type="NCBIfam" id="TIGR00614">
    <property type="entry name" value="recQ_fam"/>
    <property type="match status" value="1"/>
</dbReference>
<sequence>MVKHSLQSSPVVASPVRRSDQTSTPYYPEIIRVLKQVFNLNSFRTNQLEAINATMDGKDVFVLMPTGGGKSLCYQVPAVCRTGKTGGITIVVSPLKSLMADQVNHLRKLGIDVEFLNSDRGDGDARAARGRLLGSDKPRLLYVTPEKLDKSPDFQRILQQLYDSKELARFVVDEAHCISGWGRDFRESYQSLNRLRRDYPDTPIMALTATADGRAIEDIITQLGIKGCVQLTQSFNRLNLHYEVRPKKPKSIIDDMANWIMANHRGECGVIYCLARARCEEVAKGLRDNHGLRAQHYHAHLDRDQKAETQAAWQRGECDIIVATIAFGMGIDKANVRFVIHHTLPMSLSNYYQETGRAGRDGKPADCLMFYTYADTNGLFKLIEGEDRDGRKPTREQIERQREDIRRVVQYCQNQTDCRRVLVLGYFGELFDRDNCNKRCDNCLGAGDSDVELRDMSASAIEMIELVKSILDTSSKPLPHGRCIDVFRGSKAQPIRDLGYDRLPMAGRGEGMDRTQVERLLDHLLAEGGIAVAQHKNAGGWANPGLAVSTDACATTTHIY</sequence>
<dbReference type="FunFam" id="3.40.50.300:FF:000340">
    <property type="entry name" value="Bloom syndrome, RecQ helicase"/>
    <property type="match status" value="1"/>
</dbReference>
<evidence type="ECO:0000256" key="1">
    <source>
        <dbReference type="ARBA" id="ARBA00004123"/>
    </source>
</evidence>
<feature type="domain" description="Helicase ATP-binding" evidence="13">
    <location>
        <begin position="51"/>
        <end position="229"/>
    </location>
</feature>
<dbReference type="Pfam" id="PF00270">
    <property type="entry name" value="DEAD"/>
    <property type="match status" value="1"/>
</dbReference>
<dbReference type="GO" id="GO:0000724">
    <property type="term" value="P:double-strand break repair via homologous recombination"/>
    <property type="evidence" value="ECO:0007669"/>
    <property type="project" value="UniProtKB-ARBA"/>
</dbReference>
<evidence type="ECO:0000256" key="3">
    <source>
        <dbReference type="ARBA" id="ARBA00022741"/>
    </source>
</evidence>
<dbReference type="OrthoDB" id="10261556at2759"/>
<evidence type="ECO:0000256" key="7">
    <source>
        <dbReference type="ARBA" id="ARBA00023125"/>
    </source>
</evidence>
<keyword evidence="3 11" id="KW-0547">Nucleotide-binding</keyword>
<dbReference type="HOGENOM" id="CLU_001103_9_7_1"/>
<dbReference type="InterPro" id="IPR002464">
    <property type="entry name" value="DNA/RNA_helicase_DEAH_CS"/>
</dbReference>
<reference evidence="16" key="1">
    <citation type="journal article" date="2014" name="Proc. Natl. Acad. Sci. U.S.A.">
        <title>Extensive sampling of basidiomycete genomes demonstrates inadequacy of the white-rot/brown-rot paradigm for wood decay fungi.</title>
        <authorList>
            <person name="Riley R."/>
            <person name="Salamov A.A."/>
            <person name="Brown D.W."/>
            <person name="Nagy L.G."/>
            <person name="Floudas D."/>
            <person name="Held B.W."/>
            <person name="Levasseur A."/>
            <person name="Lombard V."/>
            <person name="Morin E."/>
            <person name="Otillar R."/>
            <person name="Lindquist E.A."/>
            <person name="Sun H."/>
            <person name="LaButti K.M."/>
            <person name="Schmutz J."/>
            <person name="Jabbour D."/>
            <person name="Luo H."/>
            <person name="Baker S.E."/>
            <person name="Pisabarro A.G."/>
            <person name="Walton J.D."/>
            <person name="Blanchette R.A."/>
            <person name="Henrissat B."/>
            <person name="Martin F."/>
            <person name="Cullen D."/>
            <person name="Hibbett D.S."/>
            <person name="Grigoriev I.V."/>
        </authorList>
    </citation>
    <scope>NUCLEOTIDE SEQUENCE [LARGE SCALE GENOMIC DNA]</scope>
    <source>
        <strain evidence="16">FD-172 SS1</strain>
    </source>
</reference>
<dbReference type="AlphaFoldDB" id="A0A067MCE2"/>
<keyword evidence="16" id="KW-1185">Reference proteome</keyword>
<evidence type="ECO:0000259" key="13">
    <source>
        <dbReference type="PROSITE" id="PS51192"/>
    </source>
</evidence>
<dbReference type="GO" id="GO:0005524">
    <property type="term" value="F:ATP binding"/>
    <property type="evidence" value="ECO:0007669"/>
    <property type="project" value="UniProtKB-KW"/>
</dbReference>
<dbReference type="PANTHER" id="PTHR13710">
    <property type="entry name" value="DNA HELICASE RECQ FAMILY MEMBER"/>
    <property type="match status" value="1"/>
</dbReference>
<dbReference type="Pfam" id="PF00271">
    <property type="entry name" value="Helicase_C"/>
    <property type="match status" value="1"/>
</dbReference>
<dbReference type="Pfam" id="PF16124">
    <property type="entry name" value="RecQ_Zn_bind"/>
    <property type="match status" value="1"/>
</dbReference>
<dbReference type="EC" id="5.6.2.4" evidence="11"/>
<evidence type="ECO:0000256" key="9">
    <source>
        <dbReference type="ARBA" id="ARBA00023242"/>
    </source>
</evidence>
<dbReference type="InterPro" id="IPR036390">
    <property type="entry name" value="WH_DNA-bd_sf"/>
</dbReference>
<dbReference type="InParanoid" id="A0A067MCE2"/>
<dbReference type="PROSITE" id="PS51192">
    <property type="entry name" value="HELICASE_ATP_BIND_1"/>
    <property type="match status" value="1"/>
</dbReference>
<dbReference type="GO" id="GO:0043138">
    <property type="term" value="F:3'-5' DNA helicase activity"/>
    <property type="evidence" value="ECO:0007669"/>
    <property type="project" value="UniProtKB-EC"/>
</dbReference>
<dbReference type="EMBL" id="KL198051">
    <property type="protein sequence ID" value="KDQ12335.1"/>
    <property type="molecule type" value="Genomic_DNA"/>
</dbReference>
<dbReference type="SMART" id="SM00956">
    <property type="entry name" value="RQC"/>
    <property type="match status" value="1"/>
</dbReference>
<dbReference type="Proteomes" id="UP000027195">
    <property type="component" value="Unassembled WGS sequence"/>
</dbReference>
<dbReference type="GO" id="GO:0009378">
    <property type="term" value="F:four-way junction helicase activity"/>
    <property type="evidence" value="ECO:0007669"/>
    <property type="project" value="TreeGrafter"/>
</dbReference>
<proteinExistence type="inferred from homology"/>
<keyword evidence="6 11" id="KW-0067">ATP-binding</keyword>
<dbReference type="InterPro" id="IPR018982">
    <property type="entry name" value="RQC_domain"/>
</dbReference>
<dbReference type="FunFam" id="3.40.50.300:FF:000296">
    <property type="entry name" value="ATP-dependent DNA helicase RecQ"/>
    <property type="match status" value="1"/>
</dbReference>
<dbReference type="InterPro" id="IPR027417">
    <property type="entry name" value="P-loop_NTPase"/>
</dbReference>
<protein>
    <recommendedName>
        <fullName evidence="11">ATP-dependent DNA helicase</fullName>
        <ecNumber evidence="11">5.6.2.4</ecNumber>
    </recommendedName>
</protein>
<dbReference type="STRING" id="930990.A0A067MCE2"/>
<evidence type="ECO:0000259" key="14">
    <source>
        <dbReference type="PROSITE" id="PS51194"/>
    </source>
</evidence>
<keyword evidence="5 11" id="KW-0347">Helicase</keyword>
<dbReference type="InterPro" id="IPR032284">
    <property type="entry name" value="RecQ_Zn-bd"/>
</dbReference>
<comment type="catalytic activity">
    <reaction evidence="11">
        <text>ATP + H2O = ADP + phosphate + H(+)</text>
        <dbReference type="Rhea" id="RHEA:13065"/>
        <dbReference type="ChEBI" id="CHEBI:15377"/>
        <dbReference type="ChEBI" id="CHEBI:15378"/>
        <dbReference type="ChEBI" id="CHEBI:30616"/>
        <dbReference type="ChEBI" id="CHEBI:43474"/>
        <dbReference type="ChEBI" id="CHEBI:456216"/>
    </reaction>
</comment>
<name>A0A067MCE2_BOTB1</name>
<dbReference type="InterPro" id="IPR004589">
    <property type="entry name" value="DNA_helicase_ATP-dep_RecQ"/>
</dbReference>
<dbReference type="GO" id="GO:0005634">
    <property type="term" value="C:nucleus"/>
    <property type="evidence" value="ECO:0007669"/>
    <property type="project" value="UniProtKB-SubCell"/>
</dbReference>
<feature type="region of interest" description="Disordered" evidence="12">
    <location>
        <begin position="1"/>
        <end position="21"/>
    </location>
</feature>
<comment type="catalytic activity">
    <reaction evidence="10 11">
        <text>Couples ATP hydrolysis with the unwinding of duplex DNA by translocating in the 3'-5' direction.</text>
        <dbReference type="EC" id="5.6.2.4"/>
    </reaction>
</comment>
<dbReference type="PROSITE" id="PS00690">
    <property type="entry name" value="DEAH_ATP_HELICASE"/>
    <property type="match status" value="1"/>
</dbReference>
<keyword evidence="9 11" id="KW-0539">Nucleus</keyword>
<dbReference type="GO" id="GO:0016887">
    <property type="term" value="F:ATP hydrolysis activity"/>
    <property type="evidence" value="ECO:0007669"/>
    <property type="project" value="RHEA"/>
</dbReference>
<evidence type="ECO:0000256" key="6">
    <source>
        <dbReference type="ARBA" id="ARBA00022840"/>
    </source>
</evidence>
<dbReference type="InterPro" id="IPR014001">
    <property type="entry name" value="Helicase_ATP-bd"/>
</dbReference>
<evidence type="ECO:0000256" key="4">
    <source>
        <dbReference type="ARBA" id="ARBA00022801"/>
    </source>
</evidence>
<feature type="domain" description="Helicase C-terminal" evidence="14">
    <location>
        <begin position="252"/>
        <end position="406"/>
    </location>
</feature>
<evidence type="ECO:0000256" key="5">
    <source>
        <dbReference type="ARBA" id="ARBA00022806"/>
    </source>
</evidence>
<evidence type="ECO:0000256" key="10">
    <source>
        <dbReference type="ARBA" id="ARBA00034617"/>
    </source>
</evidence>